<dbReference type="Proteomes" id="UP000199515">
    <property type="component" value="Unassembled WGS sequence"/>
</dbReference>
<dbReference type="PANTHER" id="PTHR46796:SF6">
    <property type="entry name" value="ARAC SUBFAMILY"/>
    <property type="match status" value="1"/>
</dbReference>
<evidence type="ECO:0000313" key="6">
    <source>
        <dbReference type="Proteomes" id="UP000199515"/>
    </source>
</evidence>
<dbReference type="PROSITE" id="PS01124">
    <property type="entry name" value="HTH_ARAC_FAMILY_2"/>
    <property type="match status" value="1"/>
</dbReference>
<evidence type="ECO:0000256" key="1">
    <source>
        <dbReference type="ARBA" id="ARBA00023015"/>
    </source>
</evidence>
<dbReference type="InterPro" id="IPR018060">
    <property type="entry name" value="HTH_AraC"/>
</dbReference>
<dbReference type="OrthoDB" id="2060755at2"/>
<dbReference type="GO" id="GO:0003700">
    <property type="term" value="F:DNA-binding transcription factor activity"/>
    <property type="evidence" value="ECO:0007669"/>
    <property type="project" value="InterPro"/>
</dbReference>
<evidence type="ECO:0000313" key="5">
    <source>
        <dbReference type="EMBL" id="SDX96088.1"/>
    </source>
</evidence>
<evidence type="ECO:0000259" key="4">
    <source>
        <dbReference type="PROSITE" id="PS01124"/>
    </source>
</evidence>
<dbReference type="RefSeq" id="WP_091290557.1">
    <property type="nucleotide sequence ID" value="NZ_FNON01000004.1"/>
</dbReference>
<keyword evidence="3" id="KW-0804">Transcription</keyword>
<dbReference type="Gene3D" id="1.10.10.60">
    <property type="entry name" value="Homeodomain-like"/>
    <property type="match status" value="1"/>
</dbReference>
<feature type="domain" description="HTH araC/xylS-type" evidence="4">
    <location>
        <begin position="170"/>
        <end position="268"/>
    </location>
</feature>
<dbReference type="GO" id="GO:0043565">
    <property type="term" value="F:sequence-specific DNA binding"/>
    <property type="evidence" value="ECO:0007669"/>
    <property type="project" value="InterPro"/>
</dbReference>
<dbReference type="InterPro" id="IPR050204">
    <property type="entry name" value="AraC_XylS_family_regulators"/>
</dbReference>
<accession>A0A1H3G0C8</accession>
<dbReference type="STRING" id="589385.SAMN05421504_10448"/>
<dbReference type="SMART" id="SM00342">
    <property type="entry name" value="HTH_ARAC"/>
    <property type="match status" value="1"/>
</dbReference>
<dbReference type="InterPro" id="IPR009057">
    <property type="entry name" value="Homeodomain-like_sf"/>
</dbReference>
<gene>
    <name evidence="5" type="ORF">SAMN05421504_10448</name>
</gene>
<evidence type="ECO:0000256" key="3">
    <source>
        <dbReference type="ARBA" id="ARBA00023163"/>
    </source>
</evidence>
<dbReference type="PANTHER" id="PTHR46796">
    <property type="entry name" value="HTH-TYPE TRANSCRIPTIONAL ACTIVATOR RHAS-RELATED"/>
    <property type="match status" value="1"/>
</dbReference>
<protein>
    <submittedName>
        <fullName evidence="5">AraC family transcriptional regulator</fullName>
    </submittedName>
</protein>
<name>A0A1H3G0C8_9PSEU</name>
<dbReference type="EMBL" id="FNON01000004">
    <property type="protein sequence ID" value="SDX96088.1"/>
    <property type="molecule type" value="Genomic_DNA"/>
</dbReference>
<reference evidence="5 6" key="1">
    <citation type="submission" date="2016-10" db="EMBL/GenBank/DDBJ databases">
        <authorList>
            <person name="de Groot N.N."/>
        </authorList>
    </citation>
    <scope>NUCLEOTIDE SEQUENCE [LARGE SCALE GENOMIC DNA]</scope>
    <source>
        <strain evidence="5 6">CPCC 202699</strain>
    </source>
</reference>
<dbReference type="AlphaFoldDB" id="A0A1H3G0C8"/>
<evidence type="ECO:0000256" key="2">
    <source>
        <dbReference type="ARBA" id="ARBA00023125"/>
    </source>
</evidence>
<dbReference type="Pfam" id="PF12833">
    <property type="entry name" value="HTH_18"/>
    <property type="match status" value="1"/>
</dbReference>
<organism evidence="5 6">
    <name type="scientific">Amycolatopsis xylanica</name>
    <dbReference type="NCBI Taxonomy" id="589385"/>
    <lineage>
        <taxon>Bacteria</taxon>
        <taxon>Bacillati</taxon>
        <taxon>Actinomycetota</taxon>
        <taxon>Actinomycetes</taxon>
        <taxon>Pseudonocardiales</taxon>
        <taxon>Pseudonocardiaceae</taxon>
        <taxon>Amycolatopsis</taxon>
    </lineage>
</organism>
<proteinExistence type="predicted"/>
<keyword evidence="6" id="KW-1185">Reference proteome</keyword>
<keyword evidence="2" id="KW-0238">DNA-binding</keyword>
<keyword evidence="1" id="KW-0805">Transcription regulation</keyword>
<dbReference type="SUPFAM" id="SSF46689">
    <property type="entry name" value="Homeodomain-like"/>
    <property type="match status" value="2"/>
</dbReference>
<sequence>MTEPNGPWRSLTVRRKVDIEDMPLLELPPSEVLSIVVVVRGACRIESRGDRGWRAAPYGAGDVGITVPGRAVELRWRLLGTQPKETVHIALPMRAFRQFLGDDPGDLDRLDVLSSPDPVISSMADAVARAREAGAGELYAESAAQYLVAHLLGPREPAAESSALTARQLAVVTEYMRAHLAERITLDDLARELSLSRFHFLRQFAAATGSPPHRFLTELRVEAARRLLSSTPDPVGRIGKHTGFATASHFAATFQRHVGCSPSAYRLRYRDVARECRDLAGPEPA</sequence>